<gene>
    <name evidence="5" type="ORF">OPKNFCMD_1612</name>
</gene>
<dbReference type="Pfam" id="PF00990">
    <property type="entry name" value="GGDEF"/>
    <property type="match status" value="1"/>
</dbReference>
<dbReference type="PROSITE" id="PS50883">
    <property type="entry name" value="EAL"/>
    <property type="match status" value="1"/>
</dbReference>
<dbReference type="InterPro" id="IPR000160">
    <property type="entry name" value="GGDEF_dom"/>
</dbReference>
<keyword evidence="1" id="KW-0472">Membrane</keyword>
<dbReference type="Proteomes" id="UP001055167">
    <property type="component" value="Unassembled WGS sequence"/>
</dbReference>
<dbReference type="InterPro" id="IPR052155">
    <property type="entry name" value="Biofilm_reg_signaling"/>
</dbReference>
<evidence type="ECO:0000313" key="5">
    <source>
        <dbReference type="EMBL" id="GJD48886.1"/>
    </source>
</evidence>
<feature type="transmembrane region" description="Helical" evidence="1">
    <location>
        <begin position="183"/>
        <end position="203"/>
    </location>
</feature>
<keyword evidence="6" id="KW-1185">Reference proteome</keyword>
<dbReference type="InterPro" id="IPR035919">
    <property type="entry name" value="EAL_sf"/>
</dbReference>
<dbReference type="SUPFAM" id="SSF55785">
    <property type="entry name" value="PYP-like sensor domain (PAS domain)"/>
    <property type="match status" value="1"/>
</dbReference>
<dbReference type="InterPro" id="IPR035965">
    <property type="entry name" value="PAS-like_dom_sf"/>
</dbReference>
<feature type="transmembrane region" description="Helical" evidence="1">
    <location>
        <begin position="40"/>
        <end position="64"/>
    </location>
</feature>
<evidence type="ECO:0000259" key="3">
    <source>
        <dbReference type="PROSITE" id="PS50883"/>
    </source>
</evidence>
<evidence type="ECO:0008006" key="7">
    <source>
        <dbReference type="Google" id="ProtNLM"/>
    </source>
</evidence>
<protein>
    <recommendedName>
        <fullName evidence="7">EAL domain-containing protein</fullName>
    </recommendedName>
</protein>
<dbReference type="Gene3D" id="3.30.70.270">
    <property type="match status" value="1"/>
</dbReference>
<dbReference type="SMART" id="SM00267">
    <property type="entry name" value="GGDEF"/>
    <property type="match status" value="1"/>
</dbReference>
<dbReference type="InterPro" id="IPR001633">
    <property type="entry name" value="EAL_dom"/>
</dbReference>
<evidence type="ECO:0000259" key="4">
    <source>
        <dbReference type="PROSITE" id="PS50887"/>
    </source>
</evidence>
<dbReference type="InterPro" id="IPR043128">
    <property type="entry name" value="Rev_trsase/Diguanyl_cyclase"/>
</dbReference>
<dbReference type="CDD" id="cd01949">
    <property type="entry name" value="GGDEF"/>
    <property type="match status" value="1"/>
</dbReference>
<proteinExistence type="predicted"/>
<dbReference type="RefSeq" id="WP_238313070.1">
    <property type="nucleotide sequence ID" value="NZ_BPQH01000004.1"/>
</dbReference>
<organism evidence="5 6">
    <name type="scientific">Methylobacterium crusticola</name>
    <dbReference type="NCBI Taxonomy" id="1697972"/>
    <lineage>
        <taxon>Bacteria</taxon>
        <taxon>Pseudomonadati</taxon>
        <taxon>Pseudomonadota</taxon>
        <taxon>Alphaproteobacteria</taxon>
        <taxon>Hyphomicrobiales</taxon>
        <taxon>Methylobacteriaceae</taxon>
        <taxon>Methylobacterium</taxon>
    </lineage>
</organism>
<dbReference type="Gene3D" id="3.20.20.450">
    <property type="entry name" value="EAL domain"/>
    <property type="match status" value="1"/>
</dbReference>
<accession>A0ABQ4QU80</accession>
<dbReference type="Pfam" id="PF00563">
    <property type="entry name" value="EAL"/>
    <property type="match status" value="1"/>
</dbReference>
<dbReference type="InterPro" id="IPR013656">
    <property type="entry name" value="PAS_4"/>
</dbReference>
<feature type="transmembrane region" description="Helical" evidence="1">
    <location>
        <begin position="111"/>
        <end position="132"/>
    </location>
</feature>
<name>A0ABQ4QU80_9HYPH</name>
<dbReference type="Gene3D" id="3.30.450.20">
    <property type="entry name" value="PAS domain"/>
    <property type="match status" value="1"/>
</dbReference>
<evidence type="ECO:0000259" key="2">
    <source>
        <dbReference type="PROSITE" id="PS50113"/>
    </source>
</evidence>
<dbReference type="NCBIfam" id="TIGR00254">
    <property type="entry name" value="GGDEF"/>
    <property type="match status" value="1"/>
</dbReference>
<dbReference type="InterPro" id="IPR000700">
    <property type="entry name" value="PAS-assoc_C"/>
</dbReference>
<dbReference type="SUPFAM" id="SSF141868">
    <property type="entry name" value="EAL domain-like"/>
    <property type="match status" value="1"/>
</dbReference>
<feature type="domain" description="PAC" evidence="2">
    <location>
        <begin position="295"/>
        <end position="354"/>
    </location>
</feature>
<dbReference type="PROSITE" id="PS50887">
    <property type="entry name" value="GGDEF"/>
    <property type="match status" value="1"/>
</dbReference>
<reference evidence="5" key="1">
    <citation type="journal article" date="2021" name="Front. Microbiol.">
        <title>Comprehensive Comparative Genomics and Phenotyping of Methylobacterium Species.</title>
        <authorList>
            <person name="Alessa O."/>
            <person name="Ogura Y."/>
            <person name="Fujitani Y."/>
            <person name="Takami H."/>
            <person name="Hayashi T."/>
            <person name="Sahin N."/>
            <person name="Tani A."/>
        </authorList>
    </citation>
    <scope>NUCLEOTIDE SEQUENCE</scope>
    <source>
        <strain evidence="5">KCTC 52305</strain>
    </source>
</reference>
<reference evidence="5" key="2">
    <citation type="submission" date="2021-08" db="EMBL/GenBank/DDBJ databases">
        <authorList>
            <person name="Tani A."/>
            <person name="Ola A."/>
            <person name="Ogura Y."/>
            <person name="Katsura K."/>
            <person name="Hayashi T."/>
        </authorList>
    </citation>
    <scope>NUCLEOTIDE SEQUENCE</scope>
    <source>
        <strain evidence="5">KCTC 52305</strain>
    </source>
</reference>
<dbReference type="PROSITE" id="PS50113">
    <property type="entry name" value="PAC"/>
    <property type="match status" value="1"/>
</dbReference>
<feature type="domain" description="GGDEF" evidence="4">
    <location>
        <begin position="385"/>
        <end position="518"/>
    </location>
</feature>
<keyword evidence="1" id="KW-1133">Transmembrane helix</keyword>
<dbReference type="PANTHER" id="PTHR44757">
    <property type="entry name" value="DIGUANYLATE CYCLASE DGCP"/>
    <property type="match status" value="1"/>
</dbReference>
<dbReference type="InterPro" id="IPR029787">
    <property type="entry name" value="Nucleotide_cyclase"/>
</dbReference>
<dbReference type="SUPFAM" id="SSF55073">
    <property type="entry name" value="Nucleotide cyclase"/>
    <property type="match status" value="1"/>
</dbReference>
<keyword evidence="1" id="KW-0812">Transmembrane</keyword>
<dbReference type="PANTHER" id="PTHR44757:SF2">
    <property type="entry name" value="BIOFILM ARCHITECTURE MAINTENANCE PROTEIN MBAA"/>
    <property type="match status" value="1"/>
</dbReference>
<dbReference type="SMART" id="SM00052">
    <property type="entry name" value="EAL"/>
    <property type="match status" value="1"/>
</dbReference>
<feature type="domain" description="EAL" evidence="3">
    <location>
        <begin position="527"/>
        <end position="777"/>
    </location>
</feature>
<comment type="caution">
    <text evidence="5">The sequence shown here is derived from an EMBL/GenBank/DDBJ whole genome shotgun (WGS) entry which is preliminary data.</text>
</comment>
<feature type="transmembrane region" description="Helical" evidence="1">
    <location>
        <begin position="70"/>
        <end position="91"/>
    </location>
</feature>
<dbReference type="Pfam" id="PF08448">
    <property type="entry name" value="PAS_4"/>
    <property type="match status" value="1"/>
</dbReference>
<evidence type="ECO:0000256" key="1">
    <source>
        <dbReference type="SAM" id="Phobius"/>
    </source>
</evidence>
<sequence length="787" mass="86267">MEKLIALAEMLDAFLNGSNNRYGSLDNNLKGRVRVEQVDVALRLVPFTLLVSVGVVQVISFLFWTPGNQVYIASLEALAVLLASVALARCLRWRSRPKPSEIGPGLIHQVVAMALLYGTVLASIPVMLFAQADAHQRLLIAASCAGLISTGMSAAVMPRVAMSFSGPIILGSFIGLAMTGEPFYIYVALLLAFYAAFIVFTILHLSRLVTMRVETQADLERQQEFTNLLLNDFEENASDWLWETNADLRLQHVSARLVQVAGSSERQLQGLPLERLFLPPVGAGPAHPGTLLWHHVVERQAFRNILLPVEIAGEARWWSISGKPIFDAAGSFAGYRGVGSDVTERRHSEERLSYLAMHDSLTELPNRVSFQQELEAARAALRAGAPFAVFCLDLDEFKSVNDSFGHAAGDALLQAVAERLRHFAGPGTALARLAGDEFAMLVRAPALLDRPALESLGARIVDAIGAPFHLDGLRMSIGVSIGIAIAPQDGDQEIVRRADLALYRTKSGGRHGYRFYEAEMDEIIEARRLLTADLRGALDRNEFLLHFQPLVDAKDSCTRGFEALLRWKHPTRGFVSPAEFIPLAEETGVIIPLGEWIIREACRIAATWPPRISIAVNLSPIQLRHSDVPAVVRTALGESGLDAGRLEIEITESVFLEATPATLVALTKLREMRLRLSLDDFGTGYSSLSYLRRASFDKIKIDQSFVRDLPCETSNLAIIRAIVDMATSLGMTIIAEGVETEAQRVCLLQQGCHQFQGYLFSKPLPAEEAAALIAAPPRRLLGRPHAA</sequence>
<dbReference type="EMBL" id="BPQH01000004">
    <property type="protein sequence ID" value="GJD48886.1"/>
    <property type="molecule type" value="Genomic_DNA"/>
</dbReference>
<feature type="transmembrane region" description="Helical" evidence="1">
    <location>
        <begin position="160"/>
        <end position="177"/>
    </location>
</feature>
<dbReference type="CDD" id="cd01948">
    <property type="entry name" value="EAL"/>
    <property type="match status" value="1"/>
</dbReference>
<evidence type="ECO:0000313" key="6">
    <source>
        <dbReference type="Proteomes" id="UP001055167"/>
    </source>
</evidence>